<evidence type="ECO:0000313" key="3">
    <source>
        <dbReference type="EMBL" id="CAH3043346.1"/>
    </source>
</evidence>
<evidence type="ECO:0000256" key="1">
    <source>
        <dbReference type="PROSITE-ProRule" id="PRU00087"/>
    </source>
</evidence>
<protein>
    <submittedName>
        <fullName evidence="3">Uncharacterized protein</fullName>
    </submittedName>
</protein>
<feature type="transmembrane region" description="Helical" evidence="2">
    <location>
        <begin position="12"/>
        <end position="30"/>
    </location>
</feature>
<dbReference type="PANTHER" id="PTHR16165:SF5">
    <property type="entry name" value="NXPE FAMILY MEMBER 3"/>
    <property type="match status" value="1"/>
</dbReference>
<comment type="caution">
    <text evidence="3">The sequence shown here is derived from an EMBL/GenBank/DDBJ whole genome shotgun (WGS) entry which is preliminary data.</text>
</comment>
<keyword evidence="2" id="KW-0812">Transmembrane</keyword>
<name>A0AAU9W411_9CNID</name>
<feature type="repeat" description="Filamin" evidence="1">
    <location>
        <begin position="106"/>
        <end position="191"/>
    </location>
</feature>
<keyword evidence="4" id="KW-1185">Reference proteome</keyword>
<keyword evidence="2" id="KW-1133">Transmembrane helix</keyword>
<evidence type="ECO:0000256" key="2">
    <source>
        <dbReference type="SAM" id="Phobius"/>
    </source>
</evidence>
<dbReference type="InterPro" id="IPR013783">
    <property type="entry name" value="Ig-like_fold"/>
</dbReference>
<proteinExistence type="predicted"/>
<dbReference type="PROSITE" id="PS50194">
    <property type="entry name" value="FILAMIN_REPEAT"/>
    <property type="match status" value="1"/>
</dbReference>
<dbReference type="PANTHER" id="PTHR16165">
    <property type="entry name" value="NXPE FAMILY MEMBER"/>
    <property type="match status" value="1"/>
</dbReference>
<dbReference type="InterPro" id="IPR017868">
    <property type="entry name" value="Filamin/ABP280_repeat-like"/>
</dbReference>
<dbReference type="Gene3D" id="2.60.40.10">
    <property type="entry name" value="Immunoglobulins"/>
    <property type="match status" value="1"/>
</dbReference>
<dbReference type="EMBL" id="CALNXJ010000007">
    <property type="protein sequence ID" value="CAH3043346.1"/>
    <property type="molecule type" value="Genomic_DNA"/>
</dbReference>
<gene>
    <name evidence="3" type="ORF">PMEA_00031505</name>
</gene>
<accession>A0AAU9W411</accession>
<dbReference type="AlphaFoldDB" id="A0AAU9W411"/>
<reference evidence="3 4" key="1">
    <citation type="submission" date="2022-05" db="EMBL/GenBank/DDBJ databases">
        <authorList>
            <consortium name="Genoscope - CEA"/>
            <person name="William W."/>
        </authorList>
    </citation>
    <scope>NUCLEOTIDE SEQUENCE [LARGE SCALE GENOMIC DNA]</scope>
</reference>
<dbReference type="InterPro" id="IPR014756">
    <property type="entry name" value="Ig_E-set"/>
</dbReference>
<dbReference type="Proteomes" id="UP001159428">
    <property type="component" value="Unassembled WGS sequence"/>
</dbReference>
<evidence type="ECO:0000313" key="4">
    <source>
        <dbReference type="Proteomes" id="UP001159428"/>
    </source>
</evidence>
<organism evidence="3 4">
    <name type="scientific">Pocillopora meandrina</name>
    <dbReference type="NCBI Taxonomy" id="46732"/>
    <lineage>
        <taxon>Eukaryota</taxon>
        <taxon>Metazoa</taxon>
        <taxon>Cnidaria</taxon>
        <taxon>Anthozoa</taxon>
        <taxon>Hexacorallia</taxon>
        <taxon>Scleractinia</taxon>
        <taxon>Astrocoeniina</taxon>
        <taxon>Pocilloporidae</taxon>
        <taxon>Pocillopora</taxon>
    </lineage>
</organism>
<dbReference type="SUPFAM" id="SSF81296">
    <property type="entry name" value="E set domains"/>
    <property type="match status" value="1"/>
</dbReference>
<keyword evidence="2" id="KW-0472">Membrane</keyword>
<sequence>MISLIARHSRAVLKLWLSAIALQLFYFQYFRNNGGNLFCFEDALKTSHQIESFQESWCRIHQARVHLDSILKPCFHYISWNGPSPNRELQTDASKSLISIFDIRPAGQFSRFSIQTKTRNGKLKHIGGDSWRVLLLSPATVSPTMFDHGNGTYEFLFLVMDPGVYKLDITLDYSLCDGYREPPKNWFMVDISNHSRFKSTSPRKLGTLWLFGDSNAERLYVSLKDGLLCNEVLKVCNLSKMWVYPWPSIQPVAWDDKDFEPQQILDHIREVLERP</sequence>